<organism evidence="6 7">
    <name type="scientific">Cytobacillus depressus</name>
    <dbReference type="NCBI Taxonomy" id="1602942"/>
    <lineage>
        <taxon>Bacteria</taxon>
        <taxon>Bacillati</taxon>
        <taxon>Bacillota</taxon>
        <taxon>Bacilli</taxon>
        <taxon>Bacillales</taxon>
        <taxon>Bacillaceae</taxon>
        <taxon>Cytobacillus</taxon>
    </lineage>
</organism>
<dbReference type="Proteomes" id="UP000481030">
    <property type="component" value="Unassembled WGS sequence"/>
</dbReference>
<evidence type="ECO:0000259" key="5">
    <source>
        <dbReference type="PROSITE" id="PS50801"/>
    </source>
</evidence>
<evidence type="ECO:0000256" key="1">
    <source>
        <dbReference type="ARBA" id="ARBA00009013"/>
    </source>
</evidence>
<dbReference type="GO" id="GO:0043856">
    <property type="term" value="F:anti-sigma factor antagonist activity"/>
    <property type="evidence" value="ECO:0007669"/>
    <property type="project" value="InterPro"/>
</dbReference>
<proteinExistence type="inferred from homology"/>
<dbReference type="Pfam" id="PF01740">
    <property type="entry name" value="STAS"/>
    <property type="match status" value="1"/>
</dbReference>
<dbReference type="CDD" id="cd07043">
    <property type="entry name" value="STAS_anti-anti-sigma_factors"/>
    <property type="match status" value="1"/>
</dbReference>
<dbReference type="OrthoDB" id="9793697at2"/>
<dbReference type="EMBL" id="WBOS01000027">
    <property type="protein sequence ID" value="KAB2328571.1"/>
    <property type="molecule type" value="Genomic_DNA"/>
</dbReference>
<dbReference type="PROSITE" id="PS50801">
    <property type="entry name" value="STAS"/>
    <property type="match status" value="1"/>
</dbReference>
<evidence type="ECO:0000313" key="6">
    <source>
        <dbReference type="EMBL" id="KAB2328571.1"/>
    </source>
</evidence>
<keyword evidence="2" id="KW-0597">Phosphoprotein</keyword>
<evidence type="ECO:0000313" key="7">
    <source>
        <dbReference type="Proteomes" id="UP000481030"/>
    </source>
</evidence>
<dbReference type="Gene3D" id="3.30.750.24">
    <property type="entry name" value="STAS domain"/>
    <property type="match status" value="1"/>
</dbReference>
<accession>A0A6L3UWX7</accession>
<protein>
    <recommendedName>
        <fullName evidence="4">Anti-sigma factor antagonist</fullName>
    </recommendedName>
</protein>
<comment type="caution">
    <text evidence="6">The sequence shown here is derived from an EMBL/GenBank/DDBJ whole genome shotgun (WGS) entry which is preliminary data.</text>
</comment>
<dbReference type="AlphaFoldDB" id="A0A6L3UWX7"/>
<dbReference type="PANTHER" id="PTHR33495">
    <property type="entry name" value="ANTI-SIGMA FACTOR ANTAGONIST TM_1081-RELATED-RELATED"/>
    <property type="match status" value="1"/>
</dbReference>
<dbReference type="InterPro" id="IPR036513">
    <property type="entry name" value="STAS_dom_sf"/>
</dbReference>
<dbReference type="PANTHER" id="PTHR33495:SF9">
    <property type="entry name" value="ANTI-SIGMA-B FACTOR ANTAGONIST"/>
    <property type="match status" value="1"/>
</dbReference>
<sequence length="114" mass="12534">MNISVKIQEEANKIKVDIQGEIDAFTAPKLRERIFPLTDKEGVEMIINLSNVSYLDSTGLGVFVGVFKNLRSNNGGLQIIGLSSRLMRLFKMTGLANIINISGQSEGEVNESTF</sequence>
<gene>
    <name evidence="6" type="ORF">F7731_24955</name>
</gene>
<dbReference type="SUPFAM" id="SSF52091">
    <property type="entry name" value="SpoIIaa-like"/>
    <property type="match status" value="1"/>
</dbReference>
<comment type="function">
    <text evidence="3">Positive regulator of sigma-B activity. Non-phosphorylated RsbV binds to RsbW, preventing its association with sigma-B. When phosphorylated, releases RsbW, which is then free to complex with and inactivate sigma-B.</text>
</comment>
<evidence type="ECO:0000256" key="3">
    <source>
        <dbReference type="ARBA" id="ARBA00024670"/>
    </source>
</evidence>
<comment type="similarity">
    <text evidence="1 4">Belongs to the anti-sigma-factor antagonist family.</text>
</comment>
<dbReference type="InterPro" id="IPR002645">
    <property type="entry name" value="STAS_dom"/>
</dbReference>
<evidence type="ECO:0000256" key="4">
    <source>
        <dbReference type="RuleBase" id="RU003749"/>
    </source>
</evidence>
<keyword evidence="7" id="KW-1185">Reference proteome</keyword>
<dbReference type="RefSeq" id="WP_151537472.1">
    <property type="nucleotide sequence ID" value="NZ_WBOS01000027.1"/>
</dbReference>
<feature type="domain" description="STAS" evidence="5">
    <location>
        <begin position="3"/>
        <end position="114"/>
    </location>
</feature>
<dbReference type="NCBIfam" id="TIGR00377">
    <property type="entry name" value="ant_ant_sig"/>
    <property type="match status" value="1"/>
</dbReference>
<name>A0A6L3UWX7_9BACI</name>
<reference evidence="6 7" key="1">
    <citation type="journal article" date="2016" name="Antonie Van Leeuwenhoek">
        <title>Bacillus depressus sp. nov., isolated from soil of a sunflower field.</title>
        <authorList>
            <person name="Wei X."/>
            <person name="Xin D."/>
            <person name="Xin Y."/>
            <person name="Zhang H."/>
            <person name="Wang T."/>
            <person name="Zhang J."/>
        </authorList>
    </citation>
    <scope>NUCLEOTIDE SEQUENCE [LARGE SCALE GENOMIC DNA]</scope>
    <source>
        <strain evidence="6 7">BZ1</strain>
    </source>
</reference>
<dbReference type="InterPro" id="IPR003658">
    <property type="entry name" value="Anti-sigma_ant"/>
</dbReference>
<evidence type="ECO:0000256" key="2">
    <source>
        <dbReference type="ARBA" id="ARBA00022553"/>
    </source>
</evidence>